<dbReference type="Proteomes" id="UP000663842">
    <property type="component" value="Unassembled WGS sequence"/>
</dbReference>
<gene>
    <name evidence="4" type="ORF">OVN521_LOCUS35298</name>
    <name evidence="3" type="ORF">UXM345_LOCUS16577</name>
    <name evidence="2" type="ORF">WKI299_LOCUS9614</name>
    <name evidence="1" type="ORF">XDN619_LOCUS2603</name>
</gene>
<accession>A0A820PQX0</accession>
<protein>
    <submittedName>
        <fullName evidence="4">Uncharacterized protein</fullName>
    </submittedName>
</protein>
<dbReference type="EMBL" id="CAJOBG010041319">
    <property type="protein sequence ID" value="CAF4408235.1"/>
    <property type="molecule type" value="Genomic_DNA"/>
</dbReference>
<sequence>MDNTTSDSLDHSFKRLRLSQTEQLSLLSPSYTSFCISPKRKGVLNITRKLESISTSETAHDKHDPQRIVLYHNSILSSKTTACLSTNSKSTTTTLPYRDLLSDNELIDILKACTTSSISNEKLIHKNSVSSTEQMVMDLVDARTIPELSDDELMKYVEHAYTSKKEYK</sequence>
<dbReference type="Proteomes" id="UP000663866">
    <property type="component" value="Unassembled WGS sequence"/>
</dbReference>
<proteinExistence type="predicted"/>
<evidence type="ECO:0000313" key="5">
    <source>
        <dbReference type="Proteomes" id="UP000663866"/>
    </source>
</evidence>
<dbReference type="Proteomes" id="UP000663856">
    <property type="component" value="Unassembled WGS sequence"/>
</dbReference>
<dbReference type="Proteomes" id="UP000663887">
    <property type="component" value="Unassembled WGS sequence"/>
</dbReference>
<evidence type="ECO:0000313" key="2">
    <source>
        <dbReference type="EMBL" id="CAF2047954.1"/>
    </source>
</evidence>
<reference evidence="4" key="1">
    <citation type="submission" date="2021-02" db="EMBL/GenBank/DDBJ databases">
        <authorList>
            <person name="Nowell W R."/>
        </authorList>
    </citation>
    <scope>NUCLEOTIDE SEQUENCE</scope>
</reference>
<dbReference type="AlphaFoldDB" id="A0A820PQX0"/>
<comment type="caution">
    <text evidence="4">The sequence shown here is derived from an EMBL/GenBank/DDBJ whole genome shotgun (WGS) entry which is preliminary data.</text>
</comment>
<dbReference type="EMBL" id="CAJNRG010000213">
    <property type="protein sequence ID" value="CAF1985872.1"/>
    <property type="molecule type" value="Genomic_DNA"/>
</dbReference>
<evidence type="ECO:0000313" key="1">
    <source>
        <dbReference type="EMBL" id="CAF1985872.1"/>
    </source>
</evidence>
<dbReference type="EMBL" id="CAJNRF010003176">
    <property type="protein sequence ID" value="CAF2047954.1"/>
    <property type="molecule type" value="Genomic_DNA"/>
</dbReference>
<evidence type="ECO:0000313" key="4">
    <source>
        <dbReference type="EMBL" id="CAF4408235.1"/>
    </source>
</evidence>
<evidence type="ECO:0000313" key="3">
    <source>
        <dbReference type="EMBL" id="CAF4007772.1"/>
    </source>
</evidence>
<organism evidence="4 5">
    <name type="scientific">Rotaria magnacalcarata</name>
    <dbReference type="NCBI Taxonomy" id="392030"/>
    <lineage>
        <taxon>Eukaryota</taxon>
        <taxon>Metazoa</taxon>
        <taxon>Spiralia</taxon>
        <taxon>Gnathifera</taxon>
        <taxon>Rotifera</taxon>
        <taxon>Eurotatoria</taxon>
        <taxon>Bdelloidea</taxon>
        <taxon>Philodinida</taxon>
        <taxon>Philodinidae</taxon>
        <taxon>Rotaria</taxon>
    </lineage>
</organism>
<keyword evidence="5" id="KW-1185">Reference proteome</keyword>
<dbReference type="EMBL" id="CAJOBF010002070">
    <property type="protein sequence ID" value="CAF4007772.1"/>
    <property type="molecule type" value="Genomic_DNA"/>
</dbReference>
<name>A0A820PQX0_9BILA</name>